<dbReference type="Proteomes" id="UP000054477">
    <property type="component" value="Unassembled WGS sequence"/>
</dbReference>
<sequence>MIVIDLSGNSYITVSCSNYASTPMESKTLMRSEIGAMMIVSLRLTLLCSAIAPIPLVFR</sequence>
<dbReference type="EMBL" id="KN838663">
    <property type="protein sequence ID" value="KIJ98693.1"/>
    <property type="molecule type" value="Genomic_DNA"/>
</dbReference>
<protein>
    <submittedName>
        <fullName evidence="2">Uncharacterized protein</fullName>
    </submittedName>
</protein>
<keyword evidence="1" id="KW-0472">Membrane</keyword>
<accession>A0A0C9XB29</accession>
<evidence type="ECO:0000313" key="3">
    <source>
        <dbReference type="Proteomes" id="UP000054477"/>
    </source>
</evidence>
<keyword evidence="1" id="KW-1133">Transmembrane helix</keyword>
<proteinExistence type="predicted"/>
<gene>
    <name evidence="2" type="ORF">K443DRAFT_680534</name>
</gene>
<evidence type="ECO:0000313" key="2">
    <source>
        <dbReference type="EMBL" id="KIJ98693.1"/>
    </source>
</evidence>
<feature type="non-terminal residue" evidence="2">
    <location>
        <position position="1"/>
    </location>
</feature>
<reference evidence="2 3" key="1">
    <citation type="submission" date="2014-04" db="EMBL/GenBank/DDBJ databases">
        <authorList>
            <consortium name="DOE Joint Genome Institute"/>
            <person name="Kuo A."/>
            <person name="Kohler A."/>
            <person name="Nagy L.G."/>
            <person name="Floudas D."/>
            <person name="Copeland A."/>
            <person name="Barry K.W."/>
            <person name="Cichocki N."/>
            <person name="Veneault-Fourrey C."/>
            <person name="LaButti K."/>
            <person name="Lindquist E.A."/>
            <person name="Lipzen A."/>
            <person name="Lundell T."/>
            <person name="Morin E."/>
            <person name="Murat C."/>
            <person name="Sun H."/>
            <person name="Tunlid A."/>
            <person name="Henrissat B."/>
            <person name="Grigoriev I.V."/>
            <person name="Hibbett D.S."/>
            <person name="Martin F."/>
            <person name="Nordberg H.P."/>
            <person name="Cantor M.N."/>
            <person name="Hua S.X."/>
        </authorList>
    </citation>
    <scope>NUCLEOTIDE SEQUENCE [LARGE SCALE GENOMIC DNA]</scope>
    <source>
        <strain evidence="2 3">LaAM-08-1</strain>
    </source>
</reference>
<dbReference type="AlphaFoldDB" id="A0A0C9XB29"/>
<organism evidence="2 3">
    <name type="scientific">Laccaria amethystina LaAM-08-1</name>
    <dbReference type="NCBI Taxonomy" id="1095629"/>
    <lineage>
        <taxon>Eukaryota</taxon>
        <taxon>Fungi</taxon>
        <taxon>Dikarya</taxon>
        <taxon>Basidiomycota</taxon>
        <taxon>Agaricomycotina</taxon>
        <taxon>Agaricomycetes</taxon>
        <taxon>Agaricomycetidae</taxon>
        <taxon>Agaricales</taxon>
        <taxon>Agaricineae</taxon>
        <taxon>Hydnangiaceae</taxon>
        <taxon>Laccaria</taxon>
    </lineage>
</organism>
<feature type="transmembrane region" description="Helical" evidence="1">
    <location>
        <begin position="34"/>
        <end position="58"/>
    </location>
</feature>
<evidence type="ECO:0000256" key="1">
    <source>
        <dbReference type="SAM" id="Phobius"/>
    </source>
</evidence>
<keyword evidence="3" id="KW-1185">Reference proteome</keyword>
<keyword evidence="1" id="KW-0812">Transmembrane</keyword>
<name>A0A0C9XB29_9AGAR</name>
<reference evidence="3" key="2">
    <citation type="submission" date="2015-01" db="EMBL/GenBank/DDBJ databases">
        <title>Evolutionary Origins and Diversification of the Mycorrhizal Mutualists.</title>
        <authorList>
            <consortium name="DOE Joint Genome Institute"/>
            <consortium name="Mycorrhizal Genomics Consortium"/>
            <person name="Kohler A."/>
            <person name="Kuo A."/>
            <person name="Nagy L.G."/>
            <person name="Floudas D."/>
            <person name="Copeland A."/>
            <person name="Barry K.W."/>
            <person name="Cichocki N."/>
            <person name="Veneault-Fourrey C."/>
            <person name="LaButti K."/>
            <person name="Lindquist E.A."/>
            <person name="Lipzen A."/>
            <person name="Lundell T."/>
            <person name="Morin E."/>
            <person name="Murat C."/>
            <person name="Riley R."/>
            <person name="Ohm R."/>
            <person name="Sun H."/>
            <person name="Tunlid A."/>
            <person name="Henrissat B."/>
            <person name="Grigoriev I.V."/>
            <person name="Hibbett D.S."/>
            <person name="Martin F."/>
        </authorList>
    </citation>
    <scope>NUCLEOTIDE SEQUENCE [LARGE SCALE GENOMIC DNA]</scope>
    <source>
        <strain evidence="3">LaAM-08-1</strain>
    </source>
</reference>
<dbReference type="HOGENOM" id="CLU_2961118_0_0_1"/>